<dbReference type="KEGG" id="cprv:CYPRO_2033"/>
<evidence type="ECO:0000256" key="7">
    <source>
        <dbReference type="SAM" id="Phobius"/>
    </source>
</evidence>
<dbReference type="GO" id="GO:0016757">
    <property type="term" value="F:glycosyltransferase activity"/>
    <property type="evidence" value="ECO:0007669"/>
    <property type="project" value="UniProtKB-KW"/>
</dbReference>
<dbReference type="SUPFAM" id="SSF53448">
    <property type="entry name" value="Nucleotide-diphospho-sugar transferases"/>
    <property type="match status" value="1"/>
</dbReference>
<evidence type="ECO:0000313" key="9">
    <source>
        <dbReference type="EMBL" id="AXJ01283.1"/>
    </source>
</evidence>
<dbReference type="AlphaFoldDB" id="A0A345ULD1"/>
<dbReference type="PANTHER" id="PTHR48090">
    <property type="entry name" value="UNDECAPRENYL-PHOSPHATE 4-DEOXY-4-FORMAMIDO-L-ARABINOSE TRANSFERASE-RELATED"/>
    <property type="match status" value="1"/>
</dbReference>
<evidence type="ECO:0000256" key="6">
    <source>
        <dbReference type="ARBA" id="ARBA00023136"/>
    </source>
</evidence>
<dbReference type="Proteomes" id="UP000254808">
    <property type="component" value="Chromosome"/>
</dbReference>
<dbReference type="EMBL" id="CP027806">
    <property type="protein sequence ID" value="AXJ01283.1"/>
    <property type="molecule type" value="Genomic_DNA"/>
</dbReference>
<evidence type="ECO:0000313" key="10">
    <source>
        <dbReference type="Proteomes" id="UP000254808"/>
    </source>
</evidence>
<comment type="subcellular location">
    <subcellularLocation>
        <location evidence="1">Membrane</location>
        <topology evidence="1">Multi-pass membrane protein</topology>
    </subcellularLocation>
</comment>
<dbReference type="InterPro" id="IPR050256">
    <property type="entry name" value="Glycosyltransferase_2"/>
</dbReference>
<dbReference type="InterPro" id="IPR029044">
    <property type="entry name" value="Nucleotide-diphossugar_trans"/>
</dbReference>
<sequence length="316" mass="36158">MNEPELSVVVPLFNEAENLEELCRRLKQVMDNCPLPTEAVLVNDGSTDGSGPYLTSIALEDERFQLIELSRNFGHQIAISAGLEHARGRRAVFIIDGDLQDPPELLPQFLELMNEGYDVVYGIRKSRKEGFFKKIAYKQFYRMLSRITPVDLPLDSGDFSLISRRVADVINSMPEESRYLRGMRAWAGFRQTGLPYTREKRHAGSSKYSISALTKLAYNGIFNFSEFPVKLITYSGFFAFSISVIYSIHVLYMRFFYGNVPQGFTALLFSIVMFGGIQLMSVGILGEYITRIYFQTRNRPLYIVRNKILDRKSRTP</sequence>
<protein>
    <submittedName>
        <fullName evidence="9">Dolichol-phosphate mannosyltransferase</fullName>
    </submittedName>
</protein>
<keyword evidence="6 7" id="KW-0472">Membrane</keyword>
<evidence type="ECO:0000256" key="3">
    <source>
        <dbReference type="ARBA" id="ARBA00022679"/>
    </source>
</evidence>
<organism evidence="9 10">
    <name type="scientific">Cyclonatronum proteinivorum</name>
    <dbReference type="NCBI Taxonomy" id="1457365"/>
    <lineage>
        <taxon>Bacteria</taxon>
        <taxon>Pseudomonadati</taxon>
        <taxon>Balneolota</taxon>
        <taxon>Balneolia</taxon>
        <taxon>Balneolales</taxon>
        <taxon>Cyclonatronaceae</taxon>
        <taxon>Cyclonatronum</taxon>
    </lineage>
</organism>
<keyword evidence="3 9" id="KW-0808">Transferase</keyword>
<feature type="transmembrane region" description="Helical" evidence="7">
    <location>
        <begin position="231"/>
        <end position="252"/>
    </location>
</feature>
<evidence type="ECO:0000256" key="5">
    <source>
        <dbReference type="ARBA" id="ARBA00022989"/>
    </source>
</evidence>
<dbReference type="GO" id="GO:0005886">
    <property type="term" value="C:plasma membrane"/>
    <property type="evidence" value="ECO:0007669"/>
    <property type="project" value="TreeGrafter"/>
</dbReference>
<dbReference type="PANTHER" id="PTHR48090:SF1">
    <property type="entry name" value="PROPHAGE BACTOPRENOL GLUCOSYL TRANSFERASE HOMOLOG"/>
    <property type="match status" value="1"/>
</dbReference>
<evidence type="ECO:0000259" key="8">
    <source>
        <dbReference type="Pfam" id="PF00535"/>
    </source>
</evidence>
<accession>A0A345ULD1</accession>
<dbReference type="CDD" id="cd04187">
    <property type="entry name" value="DPM1_like_bac"/>
    <property type="match status" value="1"/>
</dbReference>
<reference evidence="9 10" key="1">
    <citation type="submission" date="2018-03" db="EMBL/GenBank/DDBJ databases">
        <title>Phenotypic and genomic properties of Cyclonatronum proteinivorum gen. nov., sp. nov., a haloalkaliphilic bacteroidete from soda lakes possessing Na+-translocating rhodopsin.</title>
        <authorList>
            <person name="Toshchakov S.V."/>
            <person name="Korzhenkov A."/>
            <person name="Samarov N.I."/>
            <person name="Kublanov I.V."/>
            <person name="Muntyan M.S."/>
            <person name="Sorokin D.Y."/>
        </authorList>
    </citation>
    <scope>NUCLEOTIDE SEQUENCE [LARGE SCALE GENOMIC DNA]</scope>
    <source>
        <strain evidence="9 10">Omega</strain>
    </source>
</reference>
<keyword evidence="10" id="KW-1185">Reference proteome</keyword>
<keyword evidence="4 7" id="KW-0812">Transmembrane</keyword>
<evidence type="ECO:0000256" key="4">
    <source>
        <dbReference type="ARBA" id="ARBA00022692"/>
    </source>
</evidence>
<dbReference type="InterPro" id="IPR001173">
    <property type="entry name" value="Glyco_trans_2-like"/>
</dbReference>
<evidence type="ECO:0000256" key="2">
    <source>
        <dbReference type="ARBA" id="ARBA00022676"/>
    </source>
</evidence>
<keyword evidence="5 7" id="KW-1133">Transmembrane helix</keyword>
<dbReference type="OrthoDB" id="9807778at2"/>
<gene>
    <name evidence="9" type="ORF">CYPRO_2033</name>
</gene>
<dbReference type="Pfam" id="PF00535">
    <property type="entry name" value="Glycos_transf_2"/>
    <property type="match status" value="1"/>
</dbReference>
<keyword evidence="2 9" id="KW-0328">Glycosyltransferase</keyword>
<feature type="transmembrane region" description="Helical" evidence="7">
    <location>
        <begin position="264"/>
        <end position="289"/>
    </location>
</feature>
<feature type="domain" description="Glycosyltransferase 2-like" evidence="8">
    <location>
        <begin position="7"/>
        <end position="168"/>
    </location>
</feature>
<dbReference type="Gene3D" id="3.90.550.10">
    <property type="entry name" value="Spore Coat Polysaccharide Biosynthesis Protein SpsA, Chain A"/>
    <property type="match status" value="1"/>
</dbReference>
<evidence type="ECO:0000256" key="1">
    <source>
        <dbReference type="ARBA" id="ARBA00004141"/>
    </source>
</evidence>
<dbReference type="RefSeq" id="WP_114984491.1">
    <property type="nucleotide sequence ID" value="NZ_CP027806.1"/>
</dbReference>
<name>A0A345ULD1_9BACT</name>
<proteinExistence type="predicted"/>